<evidence type="ECO:0000256" key="2">
    <source>
        <dbReference type="SAM" id="Phobius"/>
    </source>
</evidence>
<dbReference type="Proteomes" id="UP000059113">
    <property type="component" value="Chromosome"/>
</dbReference>
<keyword evidence="5" id="KW-1185">Reference proteome</keyword>
<organism evidence="4 5">
    <name type="scientific">Aurantiacibacter atlanticus</name>
    <dbReference type="NCBI Taxonomy" id="1648404"/>
    <lineage>
        <taxon>Bacteria</taxon>
        <taxon>Pseudomonadati</taxon>
        <taxon>Pseudomonadota</taxon>
        <taxon>Alphaproteobacteria</taxon>
        <taxon>Sphingomonadales</taxon>
        <taxon>Erythrobacteraceae</taxon>
        <taxon>Aurantiacibacter</taxon>
    </lineage>
</organism>
<name>A0A0H4V9T9_9SPHN</name>
<feature type="transmembrane region" description="Helical" evidence="2">
    <location>
        <begin position="490"/>
        <end position="508"/>
    </location>
</feature>
<evidence type="ECO:0000313" key="4">
    <source>
        <dbReference type="EMBL" id="AKQ41240.2"/>
    </source>
</evidence>
<dbReference type="InterPro" id="IPR004147">
    <property type="entry name" value="ABC1_dom"/>
</dbReference>
<dbReference type="InterPro" id="IPR050154">
    <property type="entry name" value="UbiB_kinase"/>
</dbReference>
<evidence type="ECO:0000313" key="5">
    <source>
        <dbReference type="Proteomes" id="UP000059113"/>
    </source>
</evidence>
<dbReference type="PANTHER" id="PTHR10566">
    <property type="entry name" value="CHAPERONE-ACTIVITY OF BC1 COMPLEX CABC1 -RELATED"/>
    <property type="match status" value="1"/>
</dbReference>
<feature type="domain" description="ABC1 atypical kinase-like" evidence="3">
    <location>
        <begin position="68"/>
        <end position="307"/>
    </location>
</feature>
<protein>
    <submittedName>
        <fullName evidence="4">Ubiquinone biosynthesis protein</fullName>
    </submittedName>
</protein>
<keyword evidence="2" id="KW-1133">Transmembrane helix</keyword>
<dbReference type="STRING" id="1648404.CP97_03055"/>
<reference evidence="5" key="2">
    <citation type="submission" date="2015-04" db="EMBL/GenBank/DDBJ databases">
        <title>The complete genome sequence of Erythrobacter sp. s21-N3.</title>
        <authorList>
            <person name="Zhuang L."/>
            <person name="Liu Y."/>
            <person name="Shao Z."/>
        </authorList>
    </citation>
    <scope>NUCLEOTIDE SEQUENCE [LARGE SCALE GENOMIC DNA]</scope>
    <source>
        <strain evidence="5">s21-N3</strain>
    </source>
</reference>
<dbReference type="SUPFAM" id="SSF56112">
    <property type="entry name" value="Protein kinase-like (PK-like)"/>
    <property type="match status" value="1"/>
</dbReference>
<dbReference type="EMBL" id="CP011310">
    <property type="protein sequence ID" value="AKQ41240.2"/>
    <property type="molecule type" value="Genomic_DNA"/>
</dbReference>
<keyword evidence="2" id="KW-0812">Transmembrane</keyword>
<keyword evidence="4" id="KW-0830">Ubiquinone</keyword>
<dbReference type="Pfam" id="PF03109">
    <property type="entry name" value="ABC1"/>
    <property type="match status" value="1"/>
</dbReference>
<gene>
    <name evidence="4" type="ORF">CP97_03055</name>
</gene>
<dbReference type="PANTHER" id="PTHR10566:SF113">
    <property type="entry name" value="PROTEIN ACTIVITY OF BC1 COMPLEX KINASE 7, CHLOROPLASTIC"/>
    <property type="match status" value="1"/>
</dbReference>
<evidence type="ECO:0000259" key="3">
    <source>
        <dbReference type="Pfam" id="PF03109"/>
    </source>
</evidence>
<dbReference type="InterPro" id="IPR011009">
    <property type="entry name" value="Kinase-like_dom_sf"/>
</dbReference>
<comment type="similarity">
    <text evidence="1">Belongs to the protein kinase superfamily. ADCK protein kinase family.</text>
</comment>
<evidence type="ECO:0000256" key="1">
    <source>
        <dbReference type="ARBA" id="ARBA00009670"/>
    </source>
</evidence>
<proteinExistence type="inferred from homology"/>
<dbReference type="RefSeq" id="WP_053106514.1">
    <property type="nucleotide sequence ID" value="NZ_CP011310.1"/>
</dbReference>
<sequence length="511" mass="55565">MFAKHGWRGVSARLGIDRTASAEPLPTRPETLVELLQDLGPVAVKLGQILATRDDLLGPEWTGALATLQDNVAPLPYEDIASVLLEDLGAAPEEVFSSFDRTPIAAASIAQVHAARLKSGEEVVVKVRRPGMARIVDADLRLLRRLARLAERRMPEVARLRPDELLRAFSKGLSDEMDLSSEARAAEELGEFLKTLGITVPKFYWEYTSHRVNVQQRLSGFSVSDERALENIDPHLAATSYSQAVLRMILFNGLFHADPHPGNVWVQPDGPLAFIDFGAVGRLSPARRDEIVRLILAIAGENHAQAVDVLLDWAGRPAVDRSALEDDIAALIDQFKGTLLAQIQLSAIFEATFAILRTHHLGLPPDLALMLRTLLIAEGVVRRLKPDFDIAAELAPLARELMLERLDPRRAFAIGKSAITSVAALTSRIPELAGHLERYARTGKIEVAVESNPDELIAATIRKSGRQLAISIAASGMLVAAAIVSQQSSAVGISIAIVAVMAFIVTMLRKT</sequence>
<reference evidence="4 5" key="1">
    <citation type="journal article" date="2015" name="Int. J. Syst. Evol. Microbiol.">
        <title>Erythrobacter atlanticus sp. nov., a bacterium from ocean sediment able to degrade polycyclic aromatic hydrocarbons.</title>
        <authorList>
            <person name="Zhuang L."/>
            <person name="Liu Y."/>
            <person name="Wang L."/>
            <person name="Wang W."/>
            <person name="Shao Z."/>
        </authorList>
    </citation>
    <scope>NUCLEOTIDE SEQUENCE [LARGE SCALE GENOMIC DNA]</scope>
    <source>
        <strain evidence="5">s21-N3</strain>
    </source>
</reference>
<accession>A0A0H4V9T9</accession>
<keyword evidence="2" id="KW-0472">Membrane</keyword>
<dbReference type="AlphaFoldDB" id="A0A0H4V9T9"/>
<dbReference type="CDD" id="cd05121">
    <property type="entry name" value="ABC1_ADCK3-like"/>
    <property type="match status" value="1"/>
</dbReference>
<dbReference type="KEGG" id="ery:CP97_03055"/>